<evidence type="ECO:0000313" key="3">
    <source>
        <dbReference type="EMBL" id="KAA0194879.1"/>
    </source>
</evidence>
<dbReference type="EMBL" id="JQDR03010004">
    <property type="protein sequence ID" value="KAA0194879.1"/>
    <property type="molecule type" value="Genomic_DNA"/>
</dbReference>
<sequence>MPQVSRGGGKVESFTSYCGGLPAPEFSDNPLRYKFSWSPRGVLLNALADAKYMMNNKGHFESKCSLREQIVDIPTGGALLADHKPLDFIPGLSLEGFPNRDSTVYREKYGITDAHTVLRGTLRYRGYADFLSGLVQLRLLEEKPHPSLHPGGPDVTWRVNGRDDIVAGMEQLGLLMDEIVTKHDTPLDTLSSYLAKKLAFEPGERDLVVLRHDIGIVWPSGTREKRGINLICYGDAHGYSAMAKTVGYPCAIATQMVLSGEIQKRGMVLPFTAEIFKPMLSRLAKEGIKATETIQFSS</sequence>
<reference evidence="3" key="2">
    <citation type="journal article" date="2018" name="Environ. Sci. Technol.">
        <title>The Toxicogenome of Hyalella azteca: A Model for Sediment Ecotoxicology and Evolutionary Toxicology.</title>
        <authorList>
            <person name="Poynton H.C."/>
            <person name="Hasenbein S."/>
            <person name="Benoit J.B."/>
            <person name="Sepulveda M.S."/>
            <person name="Poelchau M.F."/>
            <person name="Hughes D.S.T."/>
            <person name="Murali S.C."/>
            <person name="Chen S."/>
            <person name="Glastad K.M."/>
            <person name="Goodisman M.A.D."/>
            <person name="Werren J.H."/>
            <person name="Vineis J.H."/>
            <person name="Bowen J.L."/>
            <person name="Friedrich M."/>
            <person name="Jones J."/>
            <person name="Robertson H.M."/>
            <person name="Feyereisen R."/>
            <person name="Mechler-Hickson A."/>
            <person name="Mathers N."/>
            <person name="Lee C.E."/>
            <person name="Colbourne J.K."/>
            <person name="Biales A."/>
            <person name="Johnston J.S."/>
            <person name="Wellborn G.A."/>
            <person name="Rosendale A.J."/>
            <person name="Cridge A.G."/>
            <person name="Munoz-Torres M.C."/>
            <person name="Bain P.A."/>
            <person name="Manny A.R."/>
            <person name="Major K.M."/>
            <person name="Lambert F.N."/>
            <person name="Vulpe C.D."/>
            <person name="Tuck P."/>
            <person name="Blalock B.J."/>
            <person name="Lin Y.Y."/>
            <person name="Smith M.E."/>
            <person name="Ochoa-Acuna H."/>
            <person name="Chen M.M."/>
            <person name="Childers C.P."/>
            <person name="Qu J."/>
            <person name="Dugan S."/>
            <person name="Lee S.L."/>
            <person name="Chao H."/>
            <person name="Dinh H."/>
            <person name="Han Y."/>
            <person name="Doddapaneni H."/>
            <person name="Worley K.C."/>
            <person name="Muzny D.M."/>
            <person name="Gibbs R.A."/>
            <person name="Richards S."/>
        </authorList>
    </citation>
    <scope>NUCLEOTIDE SEQUENCE</scope>
    <source>
        <strain evidence="3">HAZT.00-mixed</strain>
        <tissue evidence="3">Whole organism</tissue>
    </source>
</reference>
<dbReference type="AlphaFoldDB" id="A0A6A0H096"/>
<name>A0A6A0H096_HYAAZ</name>
<dbReference type="Gene3D" id="3.40.50.720">
    <property type="entry name" value="NAD(P)-binding Rossmann-like Domain"/>
    <property type="match status" value="1"/>
</dbReference>
<evidence type="ECO:0000256" key="1">
    <source>
        <dbReference type="ARBA" id="ARBA00023002"/>
    </source>
</evidence>
<dbReference type="GO" id="GO:0004753">
    <property type="term" value="F:saccharopine dehydrogenase activity"/>
    <property type="evidence" value="ECO:0007669"/>
    <property type="project" value="TreeGrafter"/>
</dbReference>
<reference evidence="3" key="3">
    <citation type="submission" date="2019-06" db="EMBL/GenBank/DDBJ databases">
        <authorList>
            <person name="Poynton C."/>
            <person name="Hasenbein S."/>
            <person name="Benoit J.B."/>
            <person name="Sepulveda M.S."/>
            <person name="Poelchau M.F."/>
            <person name="Murali S.C."/>
            <person name="Chen S."/>
            <person name="Glastad K.M."/>
            <person name="Werren J.H."/>
            <person name="Vineis J.H."/>
            <person name="Bowen J.L."/>
            <person name="Friedrich M."/>
            <person name="Jones J."/>
            <person name="Robertson H.M."/>
            <person name="Feyereisen R."/>
            <person name="Mechler-Hickson A."/>
            <person name="Mathers N."/>
            <person name="Lee C.E."/>
            <person name="Colbourne J.K."/>
            <person name="Biales A."/>
            <person name="Johnston J.S."/>
            <person name="Wellborn G.A."/>
            <person name="Rosendale A.J."/>
            <person name="Cridge A.G."/>
            <person name="Munoz-Torres M.C."/>
            <person name="Bain P.A."/>
            <person name="Manny A.R."/>
            <person name="Major K.M."/>
            <person name="Lambert F.N."/>
            <person name="Vulpe C.D."/>
            <person name="Tuck P."/>
            <person name="Blalock B.J."/>
            <person name="Lin Y.-Y."/>
            <person name="Smith M.E."/>
            <person name="Ochoa-Acuna H."/>
            <person name="Chen M.-J.M."/>
            <person name="Childers C.P."/>
            <person name="Qu J."/>
            <person name="Dugan S."/>
            <person name="Lee S.L."/>
            <person name="Chao H."/>
            <person name="Dinh H."/>
            <person name="Han Y."/>
            <person name="Doddapaneni H."/>
            <person name="Worley K.C."/>
            <person name="Muzny D.M."/>
            <person name="Gibbs R.A."/>
            <person name="Richards S."/>
        </authorList>
    </citation>
    <scope>NUCLEOTIDE SEQUENCE</scope>
    <source>
        <strain evidence="3">HAZT.00-mixed</strain>
        <tissue evidence="3">Whole organism</tissue>
    </source>
</reference>
<dbReference type="Gene3D" id="1.10.1870.10">
    <property type="entry name" value="Domain 3, Saccharopine reductase"/>
    <property type="match status" value="1"/>
</dbReference>
<reference evidence="3" key="1">
    <citation type="submission" date="2014-08" db="EMBL/GenBank/DDBJ databases">
        <authorList>
            <person name="Murali S."/>
            <person name="Richards S."/>
            <person name="Bandaranaike D."/>
            <person name="Bellair M."/>
            <person name="Blankenburg K."/>
            <person name="Chao H."/>
            <person name="Dinh H."/>
            <person name="Doddapaneni H."/>
            <person name="Dugan-Rocha S."/>
            <person name="Elkadiri S."/>
            <person name="Gnanaolivu R."/>
            <person name="Hughes D."/>
            <person name="Lee S."/>
            <person name="Li M."/>
            <person name="Ming W."/>
            <person name="Munidasa M."/>
            <person name="Muniz J."/>
            <person name="Nguyen L."/>
            <person name="Osuji N."/>
            <person name="Pu L.-L."/>
            <person name="Puazo M."/>
            <person name="Skinner E."/>
            <person name="Qu C."/>
            <person name="Quiroz J."/>
            <person name="Raj R."/>
            <person name="Weissenberger G."/>
            <person name="Xin Y."/>
            <person name="Zou X."/>
            <person name="Han Y."/>
            <person name="Worley K."/>
            <person name="Muzny D."/>
            <person name="Gibbs R."/>
        </authorList>
    </citation>
    <scope>NUCLEOTIDE SEQUENCE</scope>
    <source>
        <strain evidence="3">HAZT.00-mixed</strain>
        <tissue evidence="3">Whole organism</tissue>
    </source>
</reference>
<keyword evidence="1" id="KW-0560">Oxidoreductase</keyword>
<dbReference type="GO" id="GO:0019878">
    <property type="term" value="P:lysine biosynthetic process via aminoadipic acid"/>
    <property type="evidence" value="ECO:0007669"/>
    <property type="project" value="TreeGrafter"/>
</dbReference>
<dbReference type="InterPro" id="IPR032095">
    <property type="entry name" value="Sacchrp_dh-like_C"/>
</dbReference>
<evidence type="ECO:0000259" key="2">
    <source>
        <dbReference type="Pfam" id="PF16653"/>
    </source>
</evidence>
<protein>
    <recommendedName>
        <fullName evidence="2">Saccharopine dehydrogenase-like C-terminal domain-containing protein</fullName>
    </recommendedName>
</protein>
<dbReference type="Pfam" id="PF16653">
    <property type="entry name" value="Sacchrp_dh_C"/>
    <property type="match status" value="1"/>
</dbReference>
<gene>
    <name evidence="3" type="ORF">HAZT_HAZT008442</name>
</gene>
<proteinExistence type="predicted"/>
<dbReference type="Gene3D" id="3.30.360.10">
    <property type="entry name" value="Dihydrodipicolinate Reductase, domain 2"/>
    <property type="match status" value="1"/>
</dbReference>
<dbReference type="PANTHER" id="PTHR11133:SF22">
    <property type="entry name" value="ALPHA-AMINOADIPIC SEMIALDEHYDE SYNTHASE, MITOCHONDRIAL"/>
    <property type="match status" value="1"/>
</dbReference>
<organism evidence="3">
    <name type="scientific">Hyalella azteca</name>
    <name type="common">Amphipod</name>
    <dbReference type="NCBI Taxonomy" id="294128"/>
    <lineage>
        <taxon>Eukaryota</taxon>
        <taxon>Metazoa</taxon>
        <taxon>Ecdysozoa</taxon>
        <taxon>Arthropoda</taxon>
        <taxon>Crustacea</taxon>
        <taxon>Multicrustacea</taxon>
        <taxon>Malacostraca</taxon>
        <taxon>Eumalacostraca</taxon>
        <taxon>Peracarida</taxon>
        <taxon>Amphipoda</taxon>
        <taxon>Senticaudata</taxon>
        <taxon>Talitrida</taxon>
        <taxon>Talitroidea</taxon>
        <taxon>Hyalellidae</taxon>
        <taxon>Hyalella</taxon>
    </lineage>
</organism>
<accession>A0A6A0H096</accession>
<dbReference type="PANTHER" id="PTHR11133">
    <property type="entry name" value="SACCHAROPINE DEHYDROGENASE"/>
    <property type="match status" value="1"/>
</dbReference>
<dbReference type="OrthoDB" id="10059875at2759"/>
<comment type="caution">
    <text evidence="3">The sequence shown here is derived from an EMBL/GenBank/DDBJ whole genome shotgun (WGS) entry which is preliminary data.</text>
</comment>
<dbReference type="Proteomes" id="UP000711488">
    <property type="component" value="Unassembled WGS sequence"/>
</dbReference>
<feature type="domain" description="Saccharopine dehydrogenase-like C-terminal" evidence="2">
    <location>
        <begin position="4"/>
        <end position="288"/>
    </location>
</feature>
<dbReference type="SUPFAM" id="SSF55347">
    <property type="entry name" value="Glyceraldehyde-3-phosphate dehydrogenase-like, C-terminal domain"/>
    <property type="match status" value="1"/>
</dbReference>
<dbReference type="GO" id="GO:0005737">
    <property type="term" value="C:cytoplasm"/>
    <property type="evidence" value="ECO:0007669"/>
    <property type="project" value="TreeGrafter"/>
</dbReference>
<dbReference type="InterPro" id="IPR051168">
    <property type="entry name" value="AASS"/>
</dbReference>